<protein>
    <submittedName>
        <fullName evidence="2">Uncharacterized protein</fullName>
    </submittedName>
</protein>
<dbReference type="Proteomes" id="UP000683399">
    <property type="component" value="Segment"/>
</dbReference>
<organism evidence="2 3">
    <name type="scientific">Streptomyces phage TunaTartare</name>
    <dbReference type="NCBI Taxonomy" id="2848887"/>
    <lineage>
        <taxon>Viruses</taxon>
        <taxon>Duplodnaviria</taxon>
        <taxon>Heunggongvirae</taxon>
        <taxon>Uroviricota</taxon>
        <taxon>Caudoviricetes</taxon>
        <taxon>Stanwilliamsviridae</taxon>
        <taxon>Loccivirinae</taxon>
        <taxon>Faustvirus</taxon>
        <taxon>Faustvirus tunatartare</taxon>
    </lineage>
</organism>
<name>A0A8F2E6X1_9CAUD</name>
<evidence type="ECO:0000313" key="2">
    <source>
        <dbReference type="EMBL" id="QWT30128.1"/>
    </source>
</evidence>
<dbReference type="EMBL" id="MW822145">
    <property type="protein sequence ID" value="QWT30128.1"/>
    <property type="molecule type" value="Genomic_DNA"/>
</dbReference>
<dbReference type="RefSeq" id="YP_010652085.1">
    <property type="nucleotide sequence ID" value="NC_070784.1"/>
</dbReference>
<dbReference type="EMBL" id="MW822145">
    <property type="protein sequence ID" value="QWT29897.1"/>
    <property type="molecule type" value="Genomic_DNA"/>
</dbReference>
<sequence length="95" mass="10505">MPIAIQYMDRPNSPSGAYYGGYCINDGTNTVFVSTRSASNLFPVYEWLGNGDRNKGRVVYDSALVMPSVTLNAKQYNALVCTLPTHTQRTYTKGD</sequence>
<reference evidence="2 3" key="1">
    <citation type="submission" date="2021-03" db="EMBL/GenBank/DDBJ databases">
        <authorList>
            <person name="Alqahtani R."/>
            <person name="Behailu E."/>
            <person name="Cappabianca D.W."/>
            <person name="Csanadi-Schwartz K.M."/>
            <person name="Dalal A.S."/>
            <person name="Fahim M.S."/>
            <person name="Franklin J.M."/>
            <person name="Gluckman M.H."/>
            <person name="Levine C.J."/>
            <person name="Martin N."/>
            <person name="Milza N."/>
            <person name="Najmabadi R."/>
            <person name="Newman A.M."/>
            <person name="Pajunar M."/>
            <person name="Qalawee I."/>
            <person name="Rizvi A."/>
            <person name="Samuel A."/>
            <person name="Smith A."/>
            <person name="Swann F.E."/>
            <person name="Sweeney P."/>
            <person name="Torres N.R."/>
            <person name="Ventrone L."/>
            <person name="Ventura L."/>
            <person name="Wroe M."/>
            <person name="Acquaye N.A."/>
            <person name="Agnes T.J."/>
            <person name="Ahmed A."/>
            <person name="Ahmed S."/>
            <person name="Amodu B.A."/>
            <person name="Arefeayne N.F."/>
            <person name="Asamoah-Frimpong E.A."/>
            <person name="Attaran A."/>
            <person name="Barragan J.M."/>
            <person name="Baumgarten L.N."/>
            <person name="Berhane B."/>
            <person name="Beyene A."/>
            <person name="Bhattarai B."/>
            <person name="Biondokin D.V."/>
            <person name="Boone B.K."/>
            <person name="Burney S.Z."/>
            <person name="Cayanan J.T."/>
            <person name="Cesta G."/>
            <person name="Chang J."/>
            <person name="Chavez J."/>
            <person name="Chorbajian C."/>
            <person name="Christian S."/>
            <person name="Corns J.R."/>
            <person name="Corns N.R."/>
            <person name="Cowan J.T."/>
            <person name="Coyne C."/>
            <person name="Dadzie B."/>
            <person name="Datu D.V."/>
            <person name="Deng B.C."/>
            <person name="Der L."/>
            <person name="Dickerson K."/>
            <person name="Dozier E."/>
            <person name="Egbunine A.O."/>
            <person name="Farooq M."/>
            <person name="Fonge A.E."/>
            <person name="Ghomsi-Nono M.P."/>
            <person name="Giampietro H."/>
            <person name="Gunnison R.P."/>
            <person name="Han S.H."/>
            <person name="Hennigan A.J."/>
            <person name="Hong A.N."/>
            <person name="Ijomor E.C."/>
            <person name="Jalali A."/>
            <person name="Jamil T.Z."/>
            <person name="Jenkins C.R."/>
            <person name="Joseph M.A."/>
            <person name="Jowanowitch O.J."/>
            <person name="Kang D."/>
            <person name="Khan A."/>
            <person name="Khan Z.K."/>
            <person name="Kiewe T."/>
            <person name="Kjerulf A.B."/>
            <person name="Kolosey V."/>
            <person name="Kurup M."/>
            <person name="Lee V.H."/>
            <person name="Llontop-Maldonado V."/>
            <person name="Long P."/>
            <person name="Lu N."/>
            <person name="Majekodunmi A."/>
            <person name="Malik H.W."/>
            <person name="Marcellino S.C."/>
            <person name="Martinez L.A."/>
            <person name="Meher F.N."/>
            <person name="Michelin M.A."/>
            <person name="Mitchell K.G."/>
            <person name="Mullens W.J."/>
            <person name="Nwakama C."/>
            <person name="Nwosu F.T."/>
            <person name="Oboh E.C."/>
            <person name="Odujinrin O."/>
            <person name="Ogunsan O."/>
            <person name="O'Neill K."/>
            <person name="Oxlaj J.A."/>
            <person name="Patel A.K."/>
            <person name="Patel B.R."/>
            <person name="Pham Q."/>
            <person name="Porter J."/>
            <person name="Portes J."/>
            <person name="Prokopenko A."/>
            <person name="Quraishi M."/>
            <person name="Qureshi M."/>
            <person name="Rivera A."/>
            <person name="Rubalsky V."/>
            <person name="Saikali Y."/>
            <person name="Saqaf K."/>
            <person name="Saroya S.R."/>
            <person name="Seas A."/>
            <person name="Shadrick R.E."/>
            <person name="Sharda N."/>
            <person name="Sigindere M.T."/>
            <person name="Simbi V.G."/>
            <person name="Thuzar C."/>
            <person name="Tran K."/>
            <person name="Tran V.D."/>
            <person name="Trang W."/>
            <person name="Vaishnav N."/>
            <person name="Vuong K."/>
            <person name="Walker C."/>
            <person name="Wallace S.A."/>
            <person name="Warfield J.C."/>
            <person name="Wikina T."/>
            <person name="Wobbeking F.T."/>
            <person name="Worrent L.D."/>
            <person name="Yan T."/>
            <person name="Zehra A."/>
            <person name="Avazpour P."/>
            <person name="Kim F.M."/>
            <person name="Mason K."/>
            <person name="Nguyen D.A."/>
            <person name="Pettit S.M."/>
            <person name="Zhou O.J."/>
            <person name="Brissett D.L."/>
            <person name="Gualtieri C."/>
            <person name="Hufford T.M."/>
            <person name="Ko J.M."/>
            <person name="Novak J.K."/>
            <person name="Smith Z.M."/>
            <person name="Mayer-Bacon C."/>
            <person name="Erill I."/>
            <person name="Caruso S.M."/>
            <person name="Garlena R.A."/>
            <person name="Russell D.A."/>
            <person name="Pope W.H."/>
            <person name="Jacobs-Sera D."/>
            <person name="Hatfull G.F."/>
        </authorList>
    </citation>
    <scope>NUCLEOTIDE SEQUENCE [LARGE SCALE GENOMIC DNA]</scope>
</reference>
<proteinExistence type="predicted"/>
<accession>A0A8F2E6X1</accession>
<evidence type="ECO:0000313" key="1">
    <source>
        <dbReference type="EMBL" id="QWT29897.1"/>
    </source>
</evidence>
<dbReference type="KEGG" id="vg:77927833"/>
<dbReference type="GeneID" id="77927833"/>
<evidence type="ECO:0000313" key="3">
    <source>
        <dbReference type="Proteomes" id="UP000683399"/>
    </source>
</evidence>
<keyword evidence="3" id="KW-1185">Reference proteome</keyword>
<gene>
    <name evidence="2" type="primary">266</name>
    <name evidence="1" type="synonym">1</name>
    <name evidence="1" type="ORF">SEA_TUNATARTARE_1</name>
    <name evidence="2" type="ORF">SEA_TUNATARTARE_266</name>
</gene>